<dbReference type="Gene3D" id="1.25.10.10">
    <property type="entry name" value="Leucine-rich Repeat Variant"/>
    <property type="match status" value="2"/>
</dbReference>
<feature type="repeat" description="HEAT" evidence="1">
    <location>
        <begin position="535"/>
        <end position="573"/>
    </location>
</feature>
<evidence type="ECO:0000256" key="1">
    <source>
        <dbReference type="PROSITE-ProRule" id="PRU00103"/>
    </source>
</evidence>
<dbReference type="PANTHER" id="PTHR32059:SF0">
    <property type="entry name" value="RAB11-BINDING PROTEIN RELCH"/>
    <property type="match status" value="1"/>
</dbReference>
<dbReference type="InterPro" id="IPR006594">
    <property type="entry name" value="LisH"/>
</dbReference>
<gene>
    <name evidence="3" type="ORF">MELIAE_LOCUS1030</name>
</gene>
<dbReference type="InterPro" id="IPR021133">
    <property type="entry name" value="HEAT_type_2"/>
</dbReference>
<name>A0A9P0F9V7_BRAAE</name>
<evidence type="ECO:0000313" key="4">
    <source>
        <dbReference type="Proteomes" id="UP001154078"/>
    </source>
</evidence>
<dbReference type="Proteomes" id="UP001154078">
    <property type="component" value="Chromosome 1"/>
</dbReference>
<feature type="coiled-coil region" evidence="2">
    <location>
        <begin position="101"/>
        <end position="128"/>
    </location>
</feature>
<feature type="coiled-coil region" evidence="2">
    <location>
        <begin position="230"/>
        <end position="271"/>
    </location>
</feature>
<dbReference type="PROSITE" id="PS50077">
    <property type="entry name" value="HEAT_REPEAT"/>
    <property type="match status" value="1"/>
</dbReference>
<organism evidence="3 4">
    <name type="scientific">Brassicogethes aeneus</name>
    <name type="common">Rape pollen beetle</name>
    <name type="synonym">Meligethes aeneus</name>
    <dbReference type="NCBI Taxonomy" id="1431903"/>
    <lineage>
        <taxon>Eukaryota</taxon>
        <taxon>Metazoa</taxon>
        <taxon>Ecdysozoa</taxon>
        <taxon>Arthropoda</taxon>
        <taxon>Hexapoda</taxon>
        <taxon>Insecta</taxon>
        <taxon>Pterygota</taxon>
        <taxon>Neoptera</taxon>
        <taxon>Endopterygota</taxon>
        <taxon>Coleoptera</taxon>
        <taxon>Polyphaga</taxon>
        <taxon>Cucujiformia</taxon>
        <taxon>Nitidulidae</taxon>
        <taxon>Meligethinae</taxon>
        <taxon>Brassicogethes</taxon>
    </lineage>
</organism>
<reference evidence="3" key="1">
    <citation type="submission" date="2021-12" db="EMBL/GenBank/DDBJ databases">
        <authorList>
            <person name="King R."/>
        </authorList>
    </citation>
    <scope>NUCLEOTIDE SEQUENCE</scope>
</reference>
<dbReference type="InterPro" id="IPR040362">
    <property type="entry name" value="RELCH"/>
</dbReference>
<dbReference type="OrthoDB" id="1695393at2759"/>
<dbReference type="EMBL" id="OV121132">
    <property type="protein sequence ID" value="CAH0546958.1"/>
    <property type="molecule type" value="Genomic_DNA"/>
</dbReference>
<sequence length="1119" mass="126650">MSINFSSGDVKSHLLQISYNDIATKLIQDKFLLTALEFHTELVESGRELKLLKDFFSNPGNFELQTQEIPSRISRSGSQATLDSLDLTRFSEFGDGSDERVAVLEFELRKAKETINALRNNLTVATVNFIESETSNLNEGSIRNITKSAIKPHEQRALNFLINEYLLIHGYKLTSITFADENENQDFDDWDDVGLNIAKPPELYNLYREGLKQSGQNCVSTQCQTDYQSYQETIDKSNKLEDELLNIKSKLKDIENECSNLNCLNLNLQKENDLLSSSLNNEDLSELAKKLPSNKGSLGSDSPERFEIIDKKSESIIIMEDNVSNNSFNINEWTNLCITENKEGDFQKESKGVTKDSFGYLKNINKISWDHSYNFSKEPFLTEVFNLCYVKLPKKVDDDTLENILNETITTDTLVHTLSDSLLKIVPNIILNKREEVIPLLIKTIHLHPKASERDKLLQQLFNLKKKPGVLERQIILAGLVAIAKCSGQSLVENEILPQCWLQLTHKHCERRILVAEACTALIPFVSSPIRNSLILSMLQQMLEDKEEAVRETVLKALSLLFSICEDTDKYSQCEQLALGTLNDSSSIIVNLSTQLLFPVLGKWAFKEGYLSSSLLKQLLHKFNIYLKGTDSPSKISQASDKILRILNVLENLLPFLLMSIALKKHILSNIEKGIAIEIRSDFLKLCSHLTNPENFYKSEINSGMVIFEFDKYIANHPRENWNELNWILDIMLPDLINNLNHIDTSQQALLHSFMNLFSHICIIFGKNFTKYKIRPLLESQIENLEQIISSFNQFCPSLNIIPVYLVSVLSYCDDYEGLTNTLKKFTCALPLCGAPLDCLELTVRRLCEADLQELVVNSLWEAVVHQRPLVRSAAATLFSDIISMCDQPLLSQKVTPALVTLANDNDVLVKTASISALGNLITDCAVTEIHDKAYMQLQAFMTDATLKETHTLLRQLIVVLGNIVNSCTAKFKNEVIIPQLVGFSQFTMQMTNQTRKVDMVLALVEAFTNIVYNPLNKENIDSTVVPALKCLESIVIENQSLMSHRETILLMIKECDNKENKPEAFTSVQSPVELGTKLSQNVNQGVEEMRQRVSKIFNKPSISKPNNLSNLQGIFKKK</sequence>
<dbReference type="AlphaFoldDB" id="A0A9P0F9V7"/>
<dbReference type="InterPro" id="IPR011989">
    <property type="entry name" value="ARM-like"/>
</dbReference>
<dbReference type="PROSITE" id="PS50896">
    <property type="entry name" value="LISH"/>
    <property type="match status" value="1"/>
</dbReference>
<keyword evidence="2" id="KW-0175">Coiled coil</keyword>
<evidence type="ECO:0000313" key="3">
    <source>
        <dbReference type="EMBL" id="CAH0546958.1"/>
    </source>
</evidence>
<accession>A0A9P0F9V7</accession>
<dbReference type="GO" id="GO:0032367">
    <property type="term" value="P:intracellular cholesterol transport"/>
    <property type="evidence" value="ECO:0007669"/>
    <property type="project" value="InterPro"/>
</dbReference>
<dbReference type="PANTHER" id="PTHR32059">
    <property type="entry name" value="RAB11-BINDING PROTEIN RELCH"/>
    <property type="match status" value="1"/>
</dbReference>
<dbReference type="GO" id="GO:0005802">
    <property type="term" value="C:trans-Golgi network"/>
    <property type="evidence" value="ECO:0007669"/>
    <property type="project" value="InterPro"/>
</dbReference>
<dbReference type="GO" id="GO:0055037">
    <property type="term" value="C:recycling endosome"/>
    <property type="evidence" value="ECO:0007669"/>
    <property type="project" value="TreeGrafter"/>
</dbReference>
<dbReference type="SMART" id="SM00667">
    <property type="entry name" value="LisH"/>
    <property type="match status" value="1"/>
</dbReference>
<keyword evidence="4" id="KW-1185">Reference proteome</keyword>
<evidence type="ECO:0008006" key="5">
    <source>
        <dbReference type="Google" id="ProtNLM"/>
    </source>
</evidence>
<proteinExistence type="predicted"/>
<dbReference type="InterPro" id="IPR016024">
    <property type="entry name" value="ARM-type_fold"/>
</dbReference>
<protein>
    <recommendedName>
        <fullName evidence="5">LisH domain-containing protein</fullName>
    </recommendedName>
</protein>
<evidence type="ECO:0000256" key="2">
    <source>
        <dbReference type="SAM" id="Coils"/>
    </source>
</evidence>
<dbReference type="SUPFAM" id="SSF48371">
    <property type="entry name" value="ARM repeat"/>
    <property type="match status" value="1"/>
</dbReference>